<proteinExistence type="predicted"/>
<evidence type="ECO:0000256" key="2">
    <source>
        <dbReference type="SAM" id="Phobius"/>
    </source>
</evidence>
<protein>
    <recommendedName>
        <fullName evidence="3">DUF4126 domain-containing protein</fullName>
    </recommendedName>
</protein>
<evidence type="ECO:0000256" key="1">
    <source>
        <dbReference type="SAM" id="MobiDB-lite"/>
    </source>
</evidence>
<feature type="region of interest" description="Disordered" evidence="1">
    <location>
        <begin position="222"/>
        <end position="246"/>
    </location>
</feature>
<feature type="domain" description="DUF4126" evidence="3">
    <location>
        <begin position="21"/>
        <end position="191"/>
    </location>
</feature>
<accession>A0A7S4Q224</accession>
<evidence type="ECO:0000259" key="3">
    <source>
        <dbReference type="Pfam" id="PF13548"/>
    </source>
</evidence>
<reference evidence="4" key="1">
    <citation type="submission" date="2021-01" db="EMBL/GenBank/DDBJ databases">
        <authorList>
            <person name="Corre E."/>
            <person name="Pelletier E."/>
            <person name="Niang G."/>
            <person name="Scheremetjew M."/>
            <person name="Finn R."/>
            <person name="Kale V."/>
            <person name="Holt S."/>
            <person name="Cochrane G."/>
            <person name="Meng A."/>
            <person name="Brown T."/>
            <person name="Cohen L."/>
        </authorList>
    </citation>
    <scope>NUCLEOTIDE SEQUENCE</scope>
    <source>
        <strain evidence="4">CCMP3105</strain>
    </source>
</reference>
<keyword evidence="2" id="KW-0812">Transmembrane</keyword>
<gene>
    <name evidence="4" type="ORF">AMON00008_LOCUS8473</name>
</gene>
<dbReference type="Pfam" id="PF13548">
    <property type="entry name" value="DUF4126"/>
    <property type="match status" value="1"/>
</dbReference>
<evidence type="ECO:0000313" key="4">
    <source>
        <dbReference type="EMBL" id="CAE4568854.1"/>
    </source>
</evidence>
<feature type="transmembrane region" description="Helical" evidence="2">
    <location>
        <begin position="175"/>
        <end position="195"/>
    </location>
</feature>
<keyword evidence="2" id="KW-0472">Membrane</keyword>
<feature type="transmembrane region" description="Helical" evidence="2">
    <location>
        <begin position="89"/>
        <end position="109"/>
    </location>
</feature>
<sequence length="267" mass="27543">MLTLLSATDGAGAVWQFHAFALATVLAGSAGIRATLPLFLVSLFHLIDPDHVPLSPQTEWLGYWFICVCLGILLIIEILADLIPAVDHALHAILTPVHAVAGALAAATPDYAGGWLARLPMAVAGAGLALSAHGSKSAFRVQSTATTAGAMNPATSICGTLSATLAIALSAFVTLLALVLAAMFIAFCVWSCITIRQTARRINFRQAGLAVIGANRFRRAGQAHDTAGSAERGRLGPAEMSAVEPAEARARPLVPNFTGGSIAAESG</sequence>
<dbReference type="EMBL" id="HBNR01013118">
    <property type="protein sequence ID" value="CAE4568854.1"/>
    <property type="molecule type" value="Transcribed_RNA"/>
</dbReference>
<feature type="transmembrane region" description="Helical" evidence="2">
    <location>
        <begin position="20"/>
        <end position="41"/>
    </location>
</feature>
<name>A0A7S4Q224_9DINO</name>
<organism evidence="4">
    <name type="scientific">Alexandrium monilatum</name>
    <dbReference type="NCBI Taxonomy" id="311494"/>
    <lineage>
        <taxon>Eukaryota</taxon>
        <taxon>Sar</taxon>
        <taxon>Alveolata</taxon>
        <taxon>Dinophyceae</taxon>
        <taxon>Gonyaulacales</taxon>
        <taxon>Pyrocystaceae</taxon>
        <taxon>Alexandrium</taxon>
    </lineage>
</organism>
<feature type="transmembrane region" description="Helical" evidence="2">
    <location>
        <begin position="61"/>
        <end position="82"/>
    </location>
</feature>
<keyword evidence="2" id="KW-1133">Transmembrane helix</keyword>
<dbReference type="AlphaFoldDB" id="A0A7S4Q224"/>
<dbReference type="InterPro" id="IPR025196">
    <property type="entry name" value="DUF4126"/>
</dbReference>